<feature type="transmembrane region" description="Helical" evidence="6">
    <location>
        <begin position="169"/>
        <end position="192"/>
    </location>
</feature>
<keyword evidence="9" id="KW-1185">Reference proteome</keyword>
<feature type="transmembrane region" description="Helical" evidence="6">
    <location>
        <begin position="52"/>
        <end position="84"/>
    </location>
</feature>
<dbReference type="InterPro" id="IPR015414">
    <property type="entry name" value="TMEM64"/>
</dbReference>
<keyword evidence="3 6" id="KW-0812">Transmembrane</keyword>
<dbReference type="PANTHER" id="PTHR12677">
    <property type="entry name" value="GOLGI APPARATUS MEMBRANE PROTEIN TVP38-RELATED"/>
    <property type="match status" value="1"/>
</dbReference>
<feature type="transmembrane region" description="Helical" evidence="6">
    <location>
        <begin position="91"/>
        <end position="111"/>
    </location>
</feature>
<evidence type="ECO:0000256" key="6">
    <source>
        <dbReference type="RuleBase" id="RU366058"/>
    </source>
</evidence>
<keyword evidence="5 6" id="KW-0472">Membrane</keyword>
<comment type="subcellular location">
    <subcellularLocation>
        <location evidence="1 6">Cell membrane</location>
        <topology evidence="1 6">Multi-pass membrane protein</topology>
    </subcellularLocation>
</comment>
<dbReference type="AlphaFoldDB" id="A0A4P6YTU4"/>
<keyword evidence="2 6" id="KW-1003">Cell membrane</keyword>
<dbReference type="InterPro" id="IPR032816">
    <property type="entry name" value="VTT_dom"/>
</dbReference>
<accession>A0A4P6YTU4</accession>
<evidence type="ECO:0000259" key="7">
    <source>
        <dbReference type="Pfam" id="PF09335"/>
    </source>
</evidence>
<feature type="transmembrane region" description="Helical" evidence="6">
    <location>
        <begin position="141"/>
        <end position="162"/>
    </location>
</feature>
<feature type="transmembrane region" description="Helical" evidence="6">
    <location>
        <begin position="12"/>
        <end position="32"/>
    </location>
</feature>
<dbReference type="GO" id="GO:0005886">
    <property type="term" value="C:plasma membrane"/>
    <property type="evidence" value="ECO:0007669"/>
    <property type="project" value="UniProtKB-SubCell"/>
</dbReference>
<reference evidence="9" key="1">
    <citation type="submission" date="2019-03" db="EMBL/GenBank/DDBJ databases">
        <title>Weissella sp. 26KH-42 Genome sequencing.</title>
        <authorList>
            <person name="Heo J."/>
            <person name="Kim S.-J."/>
            <person name="Kim J.-S."/>
            <person name="Hong S.-B."/>
            <person name="Kwon S.-W."/>
        </authorList>
    </citation>
    <scope>NUCLEOTIDE SEQUENCE [LARGE SCALE GENOMIC DNA]</scope>
    <source>
        <strain evidence="9">26KH-42</strain>
    </source>
</reference>
<sequence>MENKIKTHKIIAWASYLVLAIIIALGVYLWYIGAFTHIEVLRRIVGVDTHPILAPIIFFILQIIQIIIPIIPGSLILSAGVVLFGPWMGFVYNYTSIVLGSILAFMLGRYFGHKLLKHLVSPEKQMKYLKWLDDEKRFAKIFFLAILLPGAPDDILSMMAGLSKMTPRTFIIIMIVGKPLSIAAYSGLFRFIENFWH</sequence>
<evidence type="ECO:0000256" key="4">
    <source>
        <dbReference type="ARBA" id="ARBA00022989"/>
    </source>
</evidence>
<gene>
    <name evidence="8" type="ORF">EQG49_06795</name>
</gene>
<dbReference type="OrthoDB" id="371137at2"/>
<evidence type="ECO:0000256" key="2">
    <source>
        <dbReference type="ARBA" id="ARBA00022475"/>
    </source>
</evidence>
<dbReference type="EMBL" id="CP037940">
    <property type="protein sequence ID" value="QBO36189.1"/>
    <property type="molecule type" value="Genomic_DNA"/>
</dbReference>
<dbReference type="KEGG" id="wei:EQG49_06795"/>
<protein>
    <recommendedName>
        <fullName evidence="6">TVP38/TMEM64 family membrane protein</fullName>
    </recommendedName>
</protein>
<comment type="similarity">
    <text evidence="6">Belongs to the TVP38/TMEM64 family.</text>
</comment>
<feature type="domain" description="VTT" evidence="7">
    <location>
        <begin position="71"/>
        <end position="189"/>
    </location>
</feature>
<evidence type="ECO:0000313" key="8">
    <source>
        <dbReference type="EMBL" id="QBO36189.1"/>
    </source>
</evidence>
<organism evidence="8 9">
    <name type="scientific">Periweissella cryptocerci</name>
    <dbReference type="NCBI Taxonomy" id="2506420"/>
    <lineage>
        <taxon>Bacteria</taxon>
        <taxon>Bacillati</taxon>
        <taxon>Bacillota</taxon>
        <taxon>Bacilli</taxon>
        <taxon>Lactobacillales</taxon>
        <taxon>Lactobacillaceae</taxon>
        <taxon>Periweissella</taxon>
    </lineage>
</organism>
<dbReference type="Pfam" id="PF09335">
    <property type="entry name" value="VTT_dom"/>
    <property type="match status" value="1"/>
</dbReference>
<evidence type="ECO:0000313" key="9">
    <source>
        <dbReference type="Proteomes" id="UP000292886"/>
    </source>
</evidence>
<keyword evidence="4 6" id="KW-1133">Transmembrane helix</keyword>
<name>A0A4P6YTU4_9LACO</name>
<dbReference type="PANTHER" id="PTHR12677:SF49">
    <property type="entry name" value="TVP38_TMEM64 FAMILY MEMBRANE PROTEIN"/>
    <property type="match status" value="1"/>
</dbReference>
<evidence type="ECO:0000256" key="5">
    <source>
        <dbReference type="ARBA" id="ARBA00023136"/>
    </source>
</evidence>
<dbReference type="RefSeq" id="WP_133363267.1">
    <property type="nucleotide sequence ID" value="NZ_CP037940.1"/>
</dbReference>
<proteinExistence type="inferred from homology"/>
<evidence type="ECO:0000256" key="3">
    <source>
        <dbReference type="ARBA" id="ARBA00022692"/>
    </source>
</evidence>
<evidence type="ECO:0000256" key="1">
    <source>
        <dbReference type="ARBA" id="ARBA00004651"/>
    </source>
</evidence>
<dbReference type="Proteomes" id="UP000292886">
    <property type="component" value="Chromosome"/>
</dbReference>